<feature type="transmembrane region" description="Helical" evidence="1">
    <location>
        <begin position="50"/>
        <end position="69"/>
    </location>
</feature>
<feature type="transmembrane region" description="Helical" evidence="1">
    <location>
        <begin position="21"/>
        <end position="44"/>
    </location>
</feature>
<comment type="caution">
    <text evidence="2">The sequence shown here is derived from an EMBL/GenBank/DDBJ whole genome shotgun (WGS) entry which is preliminary data.</text>
</comment>
<feature type="transmembrane region" description="Helical" evidence="1">
    <location>
        <begin position="175"/>
        <end position="193"/>
    </location>
</feature>
<accession>A0ABS4GGK0</accession>
<evidence type="ECO:0000313" key="3">
    <source>
        <dbReference type="Proteomes" id="UP001519342"/>
    </source>
</evidence>
<name>A0ABS4GGK0_9FIRM</name>
<gene>
    <name evidence="2" type="ORF">J2Z76_002697</name>
</gene>
<evidence type="ECO:0000313" key="2">
    <source>
        <dbReference type="EMBL" id="MBP1926827.1"/>
    </source>
</evidence>
<organism evidence="2 3">
    <name type="scientific">Sedimentibacter acidaminivorans</name>
    <dbReference type="NCBI Taxonomy" id="913099"/>
    <lineage>
        <taxon>Bacteria</taxon>
        <taxon>Bacillati</taxon>
        <taxon>Bacillota</taxon>
        <taxon>Tissierellia</taxon>
        <taxon>Sedimentibacter</taxon>
    </lineage>
</organism>
<protein>
    <submittedName>
        <fullName evidence="2">MnhB-related membrane protein</fullName>
    </submittedName>
</protein>
<keyword evidence="1" id="KW-0472">Membrane</keyword>
<evidence type="ECO:0000256" key="1">
    <source>
        <dbReference type="SAM" id="Phobius"/>
    </source>
</evidence>
<proteinExistence type="predicted"/>
<feature type="transmembrane region" description="Helical" evidence="1">
    <location>
        <begin position="148"/>
        <end position="169"/>
    </location>
</feature>
<reference evidence="2 3" key="1">
    <citation type="submission" date="2021-03" db="EMBL/GenBank/DDBJ databases">
        <title>Genomic Encyclopedia of Type Strains, Phase IV (KMG-IV): sequencing the most valuable type-strain genomes for metagenomic binning, comparative biology and taxonomic classification.</title>
        <authorList>
            <person name="Goeker M."/>
        </authorList>
    </citation>
    <scope>NUCLEOTIDE SEQUENCE [LARGE SCALE GENOMIC DNA]</scope>
    <source>
        <strain evidence="2 3">DSM 24004</strain>
    </source>
</reference>
<dbReference type="RefSeq" id="WP_209512547.1">
    <property type="nucleotide sequence ID" value="NZ_JAGGKS010000008.1"/>
</dbReference>
<dbReference type="EMBL" id="JAGGKS010000008">
    <property type="protein sequence ID" value="MBP1926827.1"/>
    <property type="molecule type" value="Genomic_DNA"/>
</dbReference>
<dbReference type="Proteomes" id="UP001519342">
    <property type="component" value="Unassembled WGS sequence"/>
</dbReference>
<keyword evidence="1" id="KW-1133">Transmembrane helix</keyword>
<keyword evidence="1" id="KW-0812">Transmembrane</keyword>
<sequence>MITPEDYYLEYKKISLLINQTWVYAIAILFAIIAVVPMFILIRFIHNSSILTFLLLVYLVSLYKILNALDNPISTQVKKVKINKLKDLTKDNDISTDNFESKRQNFIFTNLKKILNSHNIDYKIYESFYKSHLNNYLSVNKNILGDNIYIPFIFGSIYIGTLQAYYNLVNSTDDLIISFITILLISLSIIIVIHEIKKNTQNKYNDISKLVFYTEMIFQEQEKENKKEVHKA</sequence>
<keyword evidence="3" id="KW-1185">Reference proteome</keyword>